<evidence type="ECO:0008006" key="4">
    <source>
        <dbReference type="Google" id="ProtNLM"/>
    </source>
</evidence>
<gene>
    <name evidence="2" type="ORF">MNV_210008</name>
</gene>
<feature type="transmembrane region" description="Helical" evidence="1">
    <location>
        <begin position="115"/>
        <end position="138"/>
    </location>
</feature>
<sequence length="141" mass="15537">MELIRLIIVALISVSPIGEEMIAIPAGVAMGLPIFIVAPVAAAANFLPVPVISFIFYQGNKYTRIHGWLLRRRNEKVKRWMDKYGIAGLFLLTPWIGVYAATITCELLSMQRAKIYAAVAASLVFYAVIAALVITLGIRFI</sequence>
<dbReference type="EMBL" id="FZMP01000124">
    <property type="protein sequence ID" value="SNQ60901.1"/>
    <property type="molecule type" value="Genomic_DNA"/>
</dbReference>
<proteinExistence type="predicted"/>
<feature type="transmembrane region" description="Helical" evidence="1">
    <location>
        <begin position="7"/>
        <end position="28"/>
    </location>
</feature>
<feature type="transmembrane region" description="Helical" evidence="1">
    <location>
        <begin position="80"/>
        <end position="103"/>
    </location>
</feature>
<reference evidence="3" key="1">
    <citation type="submission" date="2017-06" db="EMBL/GenBank/DDBJ databases">
        <authorList>
            <person name="Cremers G."/>
        </authorList>
    </citation>
    <scope>NUCLEOTIDE SEQUENCE [LARGE SCALE GENOMIC DNA]</scope>
</reference>
<organism evidence="2 3">
    <name type="scientific">Candidatus Methanoperedens nitratireducens</name>
    <dbReference type="NCBI Taxonomy" id="1392998"/>
    <lineage>
        <taxon>Archaea</taxon>
        <taxon>Methanobacteriati</taxon>
        <taxon>Methanobacteriota</taxon>
        <taxon>Stenosarchaea group</taxon>
        <taxon>Methanomicrobia</taxon>
        <taxon>Methanosarcinales</taxon>
        <taxon>ANME-2 cluster</taxon>
        <taxon>Candidatus Methanoperedentaceae</taxon>
        <taxon>Candidatus Methanoperedens</taxon>
    </lineage>
</organism>
<keyword evidence="1" id="KW-1133">Transmembrane helix</keyword>
<dbReference type="InterPro" id="IPR009577">
    <property type="entry name" value="Sm_multidrug_ex"/>
</dbReference>
<evidence type="ECO:0000313" key="3">
    <source>
        <dbReference type="Proteomes" id="UP000218615"/>
    </source>
</evidence>
<feature type="transmembrane region" description="Helical" evidence="1">
    <location>
        <begin position="34"/>
        <end position="59"/>
    </location>
</feature>
<dbReference type="Proteomes" id="UP000218615">
    <property type="component" value="Unassembled WGS sequence"/>
</dbReference>
<name>A0A284VNP8_9EURY</name>
<protein>
    <recommendedName>
        <fullName evidence="4">Small multi-drug export protein</fullName>
    </recommendedName>
</protein>
<keyword evidence="3" id="KW-1185">Reference proteome</keyword>
<accession>A0A284VNP8</accession>
<evidence type="ECO:0000313" key="2">
    <source>
        <dbReference type="EMBL" id="SNQ60901.1"/>
    </source>
</evidence>
<dbReference type="RefSeq" id="WP_096205429.1">
    <property type="nucleotide sequence ID" value="NZ_FZMP01000124.1"/>
</dbReference>
<dbReference type="Pfam" id="PF06695">
    <property type="entry name" value="Sm_multidrug_ex"/>
    <property type="match status" value="1"/>
</dbReference>
<keyword evidence="1" id="KW-0812">Transmembrane</keyword>
<evidence type="ECO:0000256" key="1">
    <source>
        <dbReference type="SAM" id="Phobius"/>
    </source>
</evidence>
<keyword evidence="1" id="KW-0472">Membrane</keyword>
<dbReference type="AlphaFoldDB" id="A0A284VNP8"/>
<dbReference type="OrthoDB" id="386588at2157"/>